<gene>
    <name evidence="5" type="ORF">EPICR_20078</name>
</gene>
<dbReference type="InterPro" id="IPR002346">
    <property type="entry name" value="Mopterin_DH_FAD-bd"/>
</dbReference>
<dbReference type="InterPro" id="IPR016166">
    <property type="entry name" value="FAD-bd_PCMH"/>
</dbReference>
<dbReference type="Pfam" id="PF03450">
    <property type="entry name" value="CO_deh_flav_C"/>
    <property type="match status" value="1"/>
</dbReference>
<organism evidence="5">
    <name type="scientific">uncultured Desulfobacteraceae bacterium</name>
    <dbReference type="NCBI Taxonomy" id="218296"/>
    <lineage>
        <taxon>Bacteria</taxon>
        <taxon>Pseudomonadati</taxon>
        <taxon>Thermodesulfobacteriota</taxon>
        <taxon>Desulfobacteria</taxon>
        <taxon>Desulfobacterales</taxon>
        <taxon>Desulfobacteraceae</taxon>
        <taxon>environmental samples</taxon>
    </lineage>
</organism>
<dbReference type="SUPFAM" id="SSF56176">
    <property type="entry name" value="FAD-binding/transporter-associated domain-like"/>
    <property type="match status" value="1"/>
</dbReference>
<dbReference type="GO" id="GO:0071949">
    <property type="term" value="F:FAD binding"/>
    <property type="evidence" value="ECO:0007669"/>
    <property type="project" value="InterPro"/>
</dbReference>
<feature type="domain" description="FAD-binding PCMH-type" evidence="4">
    <location>
        <begin position="1"/>
        <end position="177"/>
    </location>
</feature>
<dbReference type="SMART" id="SM01092">
    <property type="entry name" value="CO_deh_flav_C"/>
    <property type="match status" value="1"/>
</dbReference>
<dbReference type="InterPro" id="IPR005107">
    <property type="entry name" value="CO_DH_flav_C"/>
</dbReference>
<evidence type="ECO:0000259" key="4">
    <source>
        <dbReference type="PROSITE" id="PS51387"/>
    </source>
</evidence>
<sequence>METFKYHMPGALDEAVSLMESAGENALYIAGGTDVMVRIKEGWARPDALISLNRIKELNALELDSDSGELRIGSRTTHRALETSAMIQSRFPIIHDAVSNIGSVQVRNVGTMGGNVANAAPSADGAVPLLALDARVEIHGAGGARQVGIADFFVGPGQTVLKKSDILTRFVIPKKEPASAGAYAKFSRRAAMELPIVGTGVLLALEEDGVTCKKARICLGVAAPTPMRAKKAEAFLTGKAVDEAALGKAGEIAAAESKVRDSARGRAWHRREIIRVNVRRMGLKCLERIA</sequence>
<protein>
    <submittedName>
        <fullName evidence="5">Aerobic-type carbon monoxide dehydrogenase, middle subunit CoxM/CutM-like protein</fullName>
    </submittedName>
</protein>
<dbReference type="Gene3D" id="3.30.390.50">
    <property type="entry name" value="CO dehydrogenase flavoprotein, C-terminal domain"/>
    <property type="match status" value="1"/>
</dbReference>
<dbReference type="PANTHER" id="PTHR42659:SF2">
    <property type="entry name" value="XANTHINE DEHYDROGENASE SUBUNIT C-RELATED"/>
    <property type="match status" value="1"/>
</dbReference>
<dbReference type="FunFam" id="3.30.465.10:FF:000017">
    <property type="entry name" value="Xanthine dehydrogenase, FAD binding subunit"/>
    <property type="match status" value="1"/>
</dbReference>
<dbReference type="InterPro" id="IPR016167">
    <property type="entry name" value="FAD-bd_PCMH_sub1"/>
</dbReference>
<dbReference type="AlphaFoldDB" id="A0A484HG03"/>
<keyword evidence="1" id="KW-0285">Flavoprotein</keyword>
<dbReference type="Gene3D" id="3.30.465.10">
    <property type="match status" value="1"/>
</dbReference>
<evidence type="ECO:0000256" key="1">
    <source>
        <dbReference type="ARBA" id="ARBA00022630"/>
    </source>
</evidence>
<keyword evidence="2" id="KW-0274">FAD</keyword>
<keyword evidence="3" id="KW-0560">Oxidoreductase</keyword>
<dbReference type="InterPro" id="IPR016169">
    <property type="entry name" value="FAD-bd_PCMH_sub2"/>
</dbReference>
<evidence type="ECO:0000256" key="3">
    <source>
        <dbReference type="ARBA" id="ARBA00023002"/>
    </source>
</evidence>
<dbReference type="PANTHER" id="PTHR42659">
    <property type="entry name" value="XANTHINE DEHYDROGENASE SUBUNIT C-RELATED"/>
    <property type="match status" value="1"/>
</dbReference>
<dbReference type="InterPro" id="IPR036683">
    <property type="entry name" value="CO_DH_flav_C_dom_sf"/>
</dbReference>
<proteinExistence type="predicted"/>
<accession>A0A484HG03</accession>
<dbReference type="Gene3D" id="3.30.43.10">
    <property type="entry name" value="Uridine Diphospho-n-acetylenolpyruvylglucosamine Reductase, domain 2"/>
    <property type="match status" value="1"/>
</dbReference>
<dbReference type="InterPro" id="IPR051312">
    <property type="entry name" value="Diverse_Substr_Oxidored"/>
</dbReference>
<evidence type="ECO:0000256" key="2">
    <source>
        <dbReference type="ARBA" id="ARBA00022827"/>
    </source>
</evidence>
<dbReference type="GO" id="GO:0016491">
    <property type="term" value="F:oxidoreductase activity"/>
    <property type="evidence" value="ECO:0007669"/>
    <property type="project" value="UniProtKB-KW"/>
</dbReference>
<dbReference type="InterPro" id="IPR036318">
    <property type="entry name" value="FAD-bd_PCMH-like_sf"/>
</dbReference>
<dbReference type="Pfam" id="PF00941">
    <property type="entry name" value="FAD_binding_5"/>
    <property type="match status" value="1"/>
</dbReference>
<name>A0A484HG03_9BACT</name>
<reference evidence="5" key="1">
    <citation type="submission" date="2019-01" db="EMBL/GenBank/DDBJ databases">
        <authorList>
            <consortium name="Genoscope - CEA"/>
            <person name="William W."/>
        </authorList>
    </citation>
    <scope>NUCLEOTIDE SEQUENCE</scope>
    <source>
        <strain evidence="5">CR-1</strain>
    </source>
</reference>
<evidence type="ECO:0000313" key="5">
    <source>
        <dbReference type="EMBL" id="VEN73613.1"/>
    </source>
</evidence>
<dbReference type="PROSITE" id="PS51387">
    <property type="entry name" value="FAD_PCMH"/>
    <property type="match status" value="1"/>
</dbReference>
<dbReference type="EMBL" id="CAACVI010000012">
    <property type="protein sequence ID" value="VEN73613.1"/>
    <property type="molecule type" value="Genomic_DNA"/>
</dbReference>
<dbReference type="SUPFAM" id="SSF55447">
    <property type="entry name" value="CO dehydrogenase flavoprotein C-terminal domain-like"/>
    <property type="match status" value="1"/>
</dbReference>